<evidence type="ECO:0000313" key="10">
    <source>
        <dbReference type="Proteomes" id="UP000184603"/>
    </source>
</evidence>
<dbReference type="Pfam" id="PF04977">
    <property type="entry name" value="DivIC"/>
    <property type="match status" value="1"/>
</dbReference>
<evidence type="ECO:0000256" key="1">
    <source>
        <dbReference type="ARBA" id="ARBA00022475"/>
    </source>
</evidence>
<feature type="coiled-coil region" evidence="7">
    <location>
        <begin position="53"/>
        <end position="80"/>
    </location>
</feature>
<evidence type="ECO:0000313" key="9">
    <source>
        <dbReference type="EMBL" id="SHO52461.1"/>
    </source>
</evidence>
<dbReference type="GO" id="GO:0030428">
    <property type="term" value="C:cell septum"/>
    <property type="evidence" value="ECO:0007669"/>
    <property type="project" value="TreeGrafter"/>
</dbReference>
<dbReference type="GO" id="GO:0043093">
    <property type="term" value="P:FtsZ-dependent cytokinesis"/>
    <property type="evidence" value="ECO:0007669"/>
    <property type="project" value="TreeGrafter"/>
</dbReference>
<dbReference type="RefSeq" id="WP_084554396.1">
    <property type="nucleotide sequence ID" value="NZ_FRFE01000036.1"/>
</dbReference>
<accession>A0A1M7YIQ1</accession>
<keyword evidence="3 8" id="KW-0812">Transmembrane</keyword>
<dbReference type="PANTHER" id="PTHR37485">
    <property type="entry name" value="CELL DIVISION PROTEIN FTSB"/>
    <property type="match status" value="1"/>
</dbReference>
<dbReference type="InterPro" id="IPR007060">
    <property type="entry name" value="FtsL/DivIC"/>
</dbReference>
<name>A0A1M7YIQ1_9BACT</name>
<dbReference type="InterPro" id="IPR023081">
    <property type="entry name" value="Cell_div_FtsB"/>
</dbReference>
<evidence type="ECO:0000256" key="7">
    <source>
        <dbReference type="SAM" id="Coils"/>
    </source>
</evidence>
<organism evidence="9 10">
    <name type="scientific">Desulfopila aestuarii DSM 18488</name>
    <dbReference type="NCBI Taxonomy" id="1121416"/>
    <lineage>
        <taxon>Bacteria</taxon>
        <taxon>Pseudomonadati</taxon>
        <taxon>Thermodesulfobacteriota</taxon>
        <taxon>Desulfobulbia</taxon>
        <taxon>Desulfobulbales</taxon>
        <taxon>Desulfocapsaceae</taxon>
        <taxon>Desulfopila</taxon>
    </lineage>
</organism>
<proteinExistence type="predicted"/>
<sequence length="115" mass="13299">MAGMRRNTNQKLTPLQQLWLRRAIALLVIFAFAWLFFFPGSGLLAIFSKREEVQALQAETAHLEKDNAKLQEGIDKMKNDPTHLEEVARRDFGLLKPNERVYDFAKPTPDDKKDE</sequence>
<keyword evidence="5 8" id="KW-0472">Membrane</keyword>
<evidence type="ECO:0000256" key="4">
    <source>
        <dbReference type="ARBA" id="ARBA00022989"/>
    </source>
</evidence>
<dbReference type="PANTHER" id="PTHR37485:SF1">
    <property type="entry name" value="CELL DIVISION PROTEIN FTSB"/>
    <property type="match status" value="1"/>
</dbReference>
<evidence type="ECO:0000256" key="8">
    <source>
        <dbReference type="SAM" id="Phobius"/>
    </source>
</evidence>
<keyword evidence="2 9" id="KW-0132">Cell division</keyword>
<protein>
    <submittedName>
        <fullName evidence="9">Cell division protein FtsB</fullName>
    </submittedName>
</protein>
<evidence type="ECO:0000256" key="2">
    <source>
        <dbReference type="ARBA" id="ARBA00022618"/>
    </source>
</evidence>
<evidence type="ECO:0000256" key="3">
    <source>
        <dbReference type="ARBA" id="ARBA00022692"/>
    </source>
</evidence>
<reference evidence="9 10" key="1">
    <citation type="submission" date="2016-12" db="EMBL/GenBank/DDBJ databases">
        <authorList>
            <person name="Song W.-J."/>
            <person name="Kurnit D.M."/>
        </authorList>
    </citation>
    <scope>NUCLEOTIDE SEQUENCE [LARGE SCALE GENOMIC DNA]</scope>
    <source>
        <strain evidence="9 10">DSM 18488</strain>
    </source>
</reference>
<keyword evidence="6" id="KW-0131">Cell cycle</keyword>
<dbReference type="AlphaFoldDB" id="A0A1M7YIQ1"/>
<evidence type="ECO:0000256" key="5">
    <source>
        <dbReference type="ARBA" id="ARBA00023136"/>
    </source>
</evidence>
<evidence type="ECO:0000256" key="6">
    <source>
        <dbReference type="ARBA" id="ARBA00023306"/>
    </source>
</evidence>
<keyword evidence="4 8" id="KW-1133">Transmembrane helix</keyword>
<dbReference type="Proteomes" id="UP000184603">
    <property type="component" value="Unassembled WGS sequence"/>
</dbReference>
<dbReference type="EMBL" id="FRFE01000036">
    <property type="protein sequence ID" value="SHO52461.1"/>
    <property type="molecule type" value="Genomic_DNA"/>
</dbReference>
<keyword evidence="1" id="KW-1003">Cell membrane</keyword>
<feature type="transmembrane region" description="Helical" evidence="8">
    <location>
        <begin position="23"/>
        <end position="47"/>
    </location>
</feature>
<dbReference type="STRING" id="1121416.SAMN02745220_04573"/>
<dbReference type="OrthoDB" id="5432623at2"/>
<keyword evidence="10" id="KW-1185">Reference proteome</keyword>
<gene>
    <name evidence="9" type="ORF">SAMN02745220_04573</name>
</gene>
<keyword evidence="7" id="KW-0175">Coiled coil</keyword>